<dbReference type="GO" id="GO:0061599">
    <property type="term" value="F:molybdopterin molybdotransferase activity"/>
    <property type="evidence" value="ECO:0007669"/>
    <property type="project" value="UniProtKB-UniRule"/>
</dbReference>
<dbReference type="InterPro" id="IPR036135">
    <property type="entry name" value="MoeA_linker/N_sf"/>
</dbReference>
<evidence type="ECO:0000256" key="9">
    <source>
        <dbReference type="ARBA" id="ARBA00023150"/>
    </source>
</evidence>
<keyword evidence="9 11" id="KW-0501">Molybdenum cofactor biosynthesis</keyword>
<dbReference type="Gene3D" id="3.40.980.10">
    <property type="entry name" value="MoaB/Mog-like domain"/>
    <property type="match status" value="1"/>
</dbReference>
<dbReference type="GO" id="GO:0006777">
    <property type="term" value="P:Mo-molybdopterin cofactor biosynthetic process"/>
    <property type="evidence" value="ECO:0007669"/>
    <property type="project" value="UniProtKB-UniRule"/>
</dbReference>
<dbReference type="RefSeq" id="WP_263544799.1">
    <property type="nucleotide sequence ID" value="NZ_JAOVZO020000015.1"/>
</dbReference>
<evidence type="ECO:0000256" key="2">
    <source>
        <dbReference type="ARBA" id="ARBA00002901"/>
    </source>
</evidence>
<dbReference type="InterPro" id="IPR005110">
    <property type="entry name" value="MoeA_linker/N"/>
</dbReference>
<gene>
    <name evidence="13" type="ORF">OD750_011205</name>
</gene>
<evidence type="ECO:0000313" key="13">
    <source>
        <dbReference type="EMBL" id="MDC8013113.1"/>
    </source>
</evidence>
<evidence type="ECO:0000256" key="1">
    <source>
        <dbReference type="ARBA" id="ARBA00001946"/>
    </source>
</evidence>
<organism evidence="13 14">
    <name type="scientific">Tahibacter soli</name>
    <dbReference type="NCBI Taxonomy" id="2983605"/>
    <lineage>
        <taxon>Bacteria</taxon>
        <taxon>Pseudomonadati</taxon>
        <taxon>Pseudomonadota</taxon>
        <taxon>Gammaproteobacteria</taxon>
        <taxon>Lysobacterales</taxon>
        <taxon>Rhodanobacteraceae</taxon>
        <taxon>Tahibacter</taxon>
    </lineage>
</organism>
<dbReference type="GO" id="GO:0005829">
    <property type="term" value="C:cytosol"/>
    <property type="evidence" value="ECO:0007669"/>
    <property type="project" value="TreeGrafter"/>
</dbReference>
<comment type="cofactor">
    <cofactor evidence="1 11">
        <name>Mg(2+)</name>
        <dbReference type="ChEBI" id="CHEBI:18420"/>
    </cofactor>
</comment>
<dbReference type="InterPro" id="IPR036425">
    <property type="entry name" value="MoaB/Mog-like_dom_sf"/>
</dbReference>
<dbReference type="SUPFAM" id="SSF63882">
    <property type="entry name" value="MoeA N-terminal region -like"/>
    <property type="match status" value="1"/>
</dbReference>
<comment type="similarity">
    <text evidence="4 11">Belongs to the MoeA family.</text>
</comment>
<comment type="caution">
    <text evidence="13">The sequence shown here is derived from an EMBL/GenBank/DDBJ whole genome shotgun (WGS) entry which is preliminary data.</text>
</comment>
<dbReference type="AlphaFoldDB" id="A0A9X3YLX1"/>
<dbReference type="PANTHER" id="PTHR10192">
    <property type="entry name" value="MOLYBDOPTERIN BIOSYNTHESIS PROTEIN"/>
    <property type="match status" value="1"/>
</dbReference>
<reference evidence="13" key="1">
    <citation type="submission" date="2023-02" db="EMBL/GenBank/DDBJ databases">
        <title>Tahibacter soli sp. nov. isolated from soil.</title>
        <authorList>
            <person name="Baek J.H."/>
            <person name="Lee J.K."/>
            <person name="Choi D.G."/>
            <person name="Jeon C.O."/>
        </authorList>
    </citation>
    <scope>NUCLEOTIDE SEQUENCE</scope>
    <source>
        <strain evidence="13">BL</strain>
    </source>
</reference>
<evidence type="ECO:0000256" key="4">
    <source>
        <dbReference type="ARBA" id="ARBA00010763"/>
    </source>
</evidence>
<proteinExistence type="inferred from homology"/>
<dbReference type="Pfam" id="PF03453">
    <property type="entry name" value="MoeA_N"/>
    <property type="match status" value="1"/>
</dbReference>
<comment type="catalytic activity">
    <reaction evidence="10">
        <text>adenylyl-molybdopterin + molybdate = Mo-molybdopterin + AMP + H(+)</text>
        <dbReference type="Rhea" id="RHEA:35047"/>
        <dbReference type="ChEBI" id="CHEBI:15378"/>
        <dbReference type="ChEBI" id="CHEBI:36264"/>
        <dbReference type="ChEBI" id="CHEBI:62727"/>
        <dbReference type="ChEBI" id="CHEBI:71302"/>
        <dbReference type="ChEBI" id="CHEBI:456215"/>
        <dbReference type="EC" id="2.10.1.1"/>
    </reaction>
</comment>
<evidence type="ECO:0000313" key="14">
    <source>
        <dbReference type="Proteomes" id="UP001139971"/>
    </source>
</evidence>
<dbReference type="SUPFAM" id="SSF53218">
    <property type="entry name" value="Molybdenum cofactor biosynthesis proteins"/>
    <property type="match status" value="1"/>
</dbReference>
<evidence type="ECO:0000256" key="3">
    <source>
        <dbReference type="ARBA" id="ARBA00005046"/>
    </source>
</evidence>
<dbReference type="CDD" id="cd00887">
    <property type="entry name" value="MoeA"/>
    <property type="match status" value="1"/>
</dbReference>
<dbReference type="Pfam" id="PF03454">
    <property type="entry name" value="MoeA_C"/>
    <property type="match status" value="1"/>
</dbReference>
<dbReference type="PANTHER" id="PTHR10192:SF5">
    <property type="entry name" value="GEPHYRIN"/>
    <property type="match status" value="1"/>
</dbReference>
<comment type="function">
    <text evidence="2 11">Catalyzes the insertion of molybdate into adenylated molybdopterin with the concomitant release of AMP.</text>
</comment>
<evidence type="ECO:0000256" key="6">
    <source>
        <dbReference type="ARBA" id="ARBA00022679"/>
    </source>
</evidence>
<protein>
    <recommendedName>
        <fullName evidence="11">Molybdopterin molybdenumtransferase</fullName>
        <ecNumber evidence="11">2.10.1.1</ecNumber>
    </recommendedName>
</protein>
<evidence type="ECO:0000256" key="8">
    <source>
        <dbReference type="ARBA" id="ARBA00022842"/>
    </source>
</evidence>
<dbReference type="InterPro" id="IPR038987">
    <property type="entry name" value="MoeA-like"/>
</dbReference>
<dbReference type="FunFam" id="3.40.980.10:FF:000004">
    <property type="entry name" value="Molybdopterin molybdenumtransferase"/>
    <property type="match status" value="1"/>
</dbReference>
<dbReference type="InterPro" id="IPR005111">
    <property type="entry name" value="MoeA_C_domain_IV"/>
</dbReference>
<keyword evidence="8 11" id="KW-0460">Magnesium</keyword>
<comment type="pathway">
    <text evidence="3 11">Cofactor biosynthesis; molybdopterin biosynthesis.</text>
</comment>
<dbReference type="Gene3D" id="3.90.105.10">
    <property type="entry name" value="Molybdopterin biosynthesis moea protein, domain 2"/>
    <property type="match status" value="1"/>
</dbReference>
<keyword evidence="5 11" id="KW-0500">Molybdenum</keyword>
<feature type="domain" description="MoaB/Mog" evidence="12">
    <location>
        <begin position="188"/>
        <end position="325"/>
    </location>
</feature>
<dbReference type="NCBIfam" id="NF045515">
    <property type="entry name" value="Glp_gephyrin"/>
    <property type="match status" value="1"/>
</dbReference>
<dbReference type="InterPro" id="IPR001453">
    <property type="entry name" value="MoaB/Mog_dom"/>
</dbReference>
<dbReference type="NCBIfam" id="TIGR00177">
    <property type="entry name" value="molyb_syn"/>
    <property type="match status" value="1"/>
</dbReference>
<evidence type="ECO:0000256" key="11">
    <source>
        <dbReference type="RuleBase" id="RU365090"/>
    </source>
</evidence>
<keyword evidence="6 11" id="KW-0808">Transferase</keyword>
<evidence type="ECO:0000256" key="7">
    <source>
        <dbReference type="ARBA" id="ARBA00022723"/>
    </source>
</evidence>
<keyword evidence="7 11" id="KW-0479">Metal-binding</keyword>
<evidence type="ECO:0000256" key="10">
    <source>
        <dbReference type="ARBA" id="ARBA00047317"/>
    </source>
</evidence>
<evidence type="ECO:0000256" key="5">
    <source>
        <dbReference type="ARBA" id="ARBA00022505"/>
    </source>
</evidence>
<accession>A0A9X3YLX1</accession>
<evidence type="ECO:0000259" key="12">
    <source>
        <dbReference type="SMART" id="SM00852"/>
    </source>
</evidence>
<sequence length="412" mass="42760">MTNTASSFPTAISVAEARARIVALAAARPLPAERVALDAAYGRVLAHDVRGDDDVPAYANSAMDGYALRGADLPAEGERTFALVGARLAGDGRPAAVGEGECLRITTGAPLPAGADTVVIKENVRLEGAGVIVAAGETAGANVRPAGEDYRAGEFAFAAGTVLTPARVGVLASFGLVNVAVARAPRAVVLTTGDEVVAPGMPLEYGQVYNSNRASLAGLLRGAGAQLVRHEHVRDDPAALEDALRRAARDADLVVTSGGVSAGEADFMPALIARVGRVDFWKVRIRPGMPMLVGEIGTALVCALPGNPVSGMATFLTLVTPALAALAGRSDDVSPWYARVAVPIVKNHRRAEYQRARRESRRDGSVWVTPFPRQGSGVLRSVAEADCLIVLPEETASLAVGDIVEFLPLPGQ</sequence>
<dbReference type="Pfam" id="PF00994">
    <property type="entry name" value="MoCF_biosynth"/>
    <property type="match status" value="1"/>
</dbReference>
<dbReference type="InterPro" id="IPR036688">
    <property type="entry name" value="MoeA_C_domain_IV_sf"/>
</dbReference>
<name>A0A9X3YLX1_9GAMM</name>
<dbReference type="SUPFAM" id="SSF63867">
    <property type="entry name" value="MoeA C-terminal domain-like"/>
    <property type="match status" value="1"/>
</dbReference>
<dbReference type="SMART" id="SM00852">
    <property type="entry name" value="MoCF_biosynth"/>
    <property type="match status" value="1"/>
</dbReference>
<dbReference type="Gene3D" id="2.40.340.10">
    <property type="entry name" value="MoeA, C-terminal, domain IV"/>
    <property type="match status" value="1"/>
</dbReference>
<keyword evidence="14" id="KW-1185">Reference proteome</keyword>
<dbReference type="EC" id="2.10.1.1" evidence="11"/>
<dbReference type="Gene3D" id="2.170.190.11">
    <property type="entry name" value="Molybdopterin biosynthesis moea protein, domain 3"/>
    <property type="match status" value="1"/>
</dbReference>
<dbReference type="Proteomes" id="UP001139971">
    <property type="component" value="Unassembled WGS sequence"/>
</dbReference>
<dbReference type="GO" id="GO:0046872">
    <property type="term" value="F:metal ion binding"/>
    <property type="evidence" value="ECO:0007669"/>
    <property type="project" value="UniProtKB-UniRule"/>
</dbReference>
<dbReference type="EMBL" id="JAOVZO020000015">
    <property type="protein sequence ID" value="MDC8013113.1"/>
    <property type="molecule type" value="Genomic_DNA"/>
</dbReference>